<dbReference type="CDD" id="cd02440">
    <property type="entry name" value="AdoMet_MTases"/>
    <property type="match status" value="1"/>
</dbReference>
<keyword evidence="1 5" id="KW-0489">Methyltransferase</keyword>
<evidence type="ECO:0000256" key="2">
    <source>
        <dbReference type="ARBA" id="ARBA00022679"/>
    </source>
</evidence>
<name>A0A3B1BMP1_9ZZZZ</name>
<dbReference type="AlphaFoldDB" id="A0A3B1BMP1"/>
<protein>
    <submittedName>
        <fullName evidence="5">S-adenosylmethionine-dependent methyltransferase Functionally Coupled to the MukBEF Chromosome Partitioning Mechanism</fullName>
    </submittedName>
</protein>
<dbReference type="PANTHER" id="PTHR43464:SF19">
    <property type="entry name" value="UBIQUINONE BIOSYNTHESIS O-METHYLTRANSFERASE, MITOCHONDRIAL"/>
    <property type="match status" value="1"/>
</dbReference>
<evidence type="ECO:0000259" key="4">
    <source>
        <dbReference type="Pfam" id="PF08241"/>
    </source>
</evidence>
<evidence type="ECO:0000256" key="1">
    <source>
        <dbReference type="ARBA" id="ARBA00022603"/>
    </source>
</evidence>
<keyword evidence="3" id="KW-0949">S-adenosyl-L-methionine</keyword>
<dbReference type="Gene3D" id="3.40.50.150">
    <property type="entry name" value="Vaccinia Virus protein VP39"/>
    <property type="match status" value="1"/>
</dbReference>
<dbReference type="HAMAP" id="MF_02057">
    <property type="entry name" value="tRNA_methyltr_CmoM"/>
    <property type="match status" value="1"/>
</dbReference>
<dbReference type="Pfam" id="PF08241">
    <property type="entry name" value="Methyltransf_11"/>
    <property type="match status" value="1"/>
</dbReference>
<feature type="domain" description="Methyltransferase type 11" evidence="4">
    <location>
        <begin position="52"/>
        <end position="149"/>
    </location>
</feature>
<organism evidence="5">
    <name type="scientific">hydrothermal vent metagenome</name>
    <dbReference type="NCBI Taxonomy" id="652676"/>
    <lineage>
        <taxon>unclassified sequences</taxon>
        <taxon>metagenomes</taxon>
        <taxon>ecological metagenomes</taxon>
    </lineage>
</organism>
<dbReference type="GO" id="GO:0032259">
    <property type="term" value="P:methylation"/>
    <property type="evidence" value="ECO:0007669"/>
    <property type="project" value="UniProtKB-KW"/>
</dbReference>
<proteinExistence type="inferred from homology"/>
<evidence type="ECO:0000256" key="3">
    <source>
        <dbReference type="ARBA" id="ARBA00022691"/>
    </source>
</evidence>
<dbReference type="GO" id="GO:0008757">
    <property type="term" value="F:S-adenosylmethionine-dependent methyltransferase activity"/>
    <property type="evidence" value="ECO:0007669"/>
    <property type="project" value="InterPro"/>
</dbReference>
<dbReference type="InterPro" id="IPR033664">
    <property type="entry name" value="Cmo5U_methylTrfase"/>
</dbReference>
<dbReference type="InterPro" id="IPR013216">
    <property type="entry name" value="Methyltransf_11"/>
</dbReference>
<keyword evidence="2 5" id="KW-0808">Transferase</keyword>
<sequence>MSRLDRNFDSLAGRFKNNIYGTDKGEIRLAVLWQHLLEKLPQLTNGPPLRILDAGCGLGVFALRLAELGHQLVLCDISGELLDQARDAAVEQQKNNLIEFRHTSLFDIAKQDDHPYDLVLCHAVLEWLAEPPLSIPALQPLVKPGGHLSLMFYNINSLIYRNLIRGNLRKVKSGHFAGEINSLTPQHPLNPDDVYRWLADCELTIVDRAGVRVFYDYMEKRTKERLPIEAIIEMELAHSREEPYLSLGRYIHLLAQR</sequence>
<gene>
    <name evidence="5" type="ORF">MNBD_GAMMA26-1360</name>
</gene>
<dbReference type="EMBL" id="UOFX01000094">
    <property type="protein sequence ID" value="VAX11830.1"/>
    <property type="molecule type" value="Genomic_DNA"/>
</dbReference>
<dbReference type="InterPro" id="IPR029063">
    <property type="entry name" value="SAM-dependent_MTases_sf"/>
</dbReference>
<dbReference type="SUPFAM" id="SSF53335">
    <property type="entry name" value="S-adenosyl-L-methionine-dependent methyltransferases"/>
    <property type="match status" value="1"/>
</dbReference>
<reference evidence="5" key="1">
    <citation type="submission" date="2018-06" db="EMBL/GenBank/DDBJ databases">
        <authorList>
            <person name="Zhirakovskaya E."/>
        </authorList>
    </citation>
    <scope>NUCLEOTIDE SEQUENCE</scope>
</reference>
<accession>A0A3B1BMP1</accession>
<evidence type="ECO:0000313" key="5">
    <source>
        <dbReference type="EMBL" id="VAX11830.1"/>
    </source>
</evidence>
<dbReference type="PANTHER" id="PTHR43464">
    <property type="entry name" value="METHYLTRANSFERASE"/>
    <property type="match status" value="1"/>
</dbReference>